<dbReference type="RefSeq" id="WP_092448231.1">
    <property type="nucleotide sequence ID" value="NZ_BKAC01000024.1"/>
</dbReference>
<evidence type="ECO:0000313" key="5">
    <source>
        <dbReference type="Proteomes" id="UP000199681"/>
    </source>
</evidence>
<dbReference type="Proteomes" id="UP000297963">
    <property type="component" value="Unassembled WGS sequence"/>
</dbReference>
<dbReference type="EMBL" id="FOPW01000002">
    <property type="protein sequence ID" value="SFH24062.1"/>
    <property type="molecule type" value="Genomic_DNA"/>
</dbReference>
<keyword evidence="5" id="KW-1185">Reference proteome</keyword>
<feature type="signal peptide" evidence="2">
    <location>
        <begin position="1"/>
        <end position="25"/>
    </location>
</feature>
<reference evidence="4 6" key="2">
    <citation type="submission" date="2019-03" db="EMBL/GenBank/DDBJ databases">
        <title>Genomics of glacier-inhabiting Cryobacterium strains.</title>
        <authorList>
            <person name="Liu Q."/>
            <person name="Xin Y.-H."/>
        </authorList>
    </citation>
    <scope>NUCLEOTIDE SEQUENCE [LARGE SCALE GENOMIC DNA]</scope>
    <source>
        <strain evidence="4 6">Hh34</strain>
    </source>
</reference>
<dbReference type="STRING" id="995038.SAMN05216274_10224"/>
<name>A0A1I2YEF5_9MICO</name>
<protein>
    <submittedName>
        <fullName evidence="4">Sortase</fullName>
    </submittedName>
</protein>
<evidence type="ECO:0000256" key="2">
    <source>
        <dbReference type="SAM" id="SignalP"/>
    </source>
</evidence>
<feature type="chain" id="PRO_5044559379" evidence="2">
    <location>
        <begin position="26"/>
        <end position="182"/>
    </location>
</feature>
<evidence type="ECO:0000313" key="6">
    <source>
        <dbReference type="Proteomes" id="UP000297963"/>
    </source>
</evidence>
<gene>
    <name evidence="4" type="ORF">E3O11_09610</name>
    <name evidence="3" type="ORF">SAMN05216274_10224</name>
</gene>
<evidence type="ECO:0000313" key="3">
    <source>
        <dbReference type="EMBL" id="SFH24062.1"/>
    </source>
</evidence>
<organism evidence="4 6">
    <name type="scientific">Cryobacterium levicorallinum</name>
    <dbReference type="NCBI Taxonomy" id="995038"/>
    <lineage>
        <taxon>Bacteria</taxon>
        <taxon>Bacillati</taxon>
        <taxon>Actinomycetota</taxon>
        <taxon>Actinomycetes</taxon>
        <taxon>Micrococcales</taxon>
        <taxon>Microbacteriaceae</taxon>
        <taxon>Cryobacterium</taxon>
    </lineage>
</organism>
<proteinExistence type="predicted"/>
<feature type="transmembrane region" description="Helical" evidence="1">
    <location>
        <begin position="153"/>
        <end position="175"/>
    </location>
</feature>
<evidence type="ECO:0000313" key="4">
    <source>
        <dbReference type="EMBL" id="TFB84523.1"/>
    </source>
</evidence>
<dbReference type="AlphaFoldDB" id="A0A1I2YEF5"/>
<evidence type="ECO:0000256" key="1">
    <source>
        <dbReference type="SAM" id="Phobius"/>
    </source>
</evidence>
<dbReference type="Proteomes" id="UP000199681">
    <property type="component" value="Unassembled WGS sequence"/>
</dbReference>
<accession>A0A1I2YEF5</accession>
<dbReference type="EMBL" id="SOFE01000016">
    <property type="protein sequence ID" value="TFB84523.1"/>
    <property type="molecule type" value="Genomic_DNA"/>
</dbReference>
<keyword evidence="2" id="KW-0732">Signal</keyword>
<keyword evidence="1" id="KW-0812">Transmembrane</keyword>
<keyword evidence="1" id="KW-1133">Transmembrane helix</keyword>
<sequence>MFKKSLATAALAVIAVFAFAPAANAAEYVSDSLVTVAAAPEAGESTPVAFNDGAFANGEDVEFSVTGSHTAVLSVVKTAVTSTLTKTATDAGAVTVTVAIPAEATGDYTVTARGVTSGIVGTATLAVVAADAGTAAVTTDKGLASTGFNAPVLVIWGAAGVLVLGLALVLVRVSVRRQHAAA</sequence>
<comment type="caution">
    <text evidence="4">The sequence shown here is derived from an EMBL/GenBank/DDBJ whole genome shotgun (WGS) entry which is preliminary data.</text>
</comment>
<keyword evidence="1" id="KW-0472">Membrane</keyword>
<reference evidence="3 5" key="1">
    <citation type="submission" date="2016-10" db="EMBL/GenBank/DDBJ databases">
        <authorList>
            <person name="Varghese N."/>
            <person name="Submissions S."/>
        </authorList>
    </citation>
    <scope>NUCLEOTIDE SEQUENCE [LARGE SCALE GENOMIC DNA]</scope>
    <source>
        <strain evidence="3 5">GMCC 1.11211</strain>
    </source>
</reference>